<evidence type="ECO:0000256" key="5">
    <source>
        <dbReference type="ARBA" id="ARBA00022842"/>
    </source>
</evidence>
<dbReference type="InterPro" id="IPR000477">
    <property type="entry name" value="RT_dom"/>
</dbReference>
<dbReference type="InterPro" id="IPR051083">
    <property type="entry name" value="GrpII_Intron_Splice-Mob/Def"/>
</dbReference>
<dbReference type="RefSeq" id="WP_217068436.1">
    <property type="nucleotide sequence ID" value="NZ_JAHQCS010000163.1"/>
</dbReference>
<feature type="coiled-coil region" evidence="8">
    <location>
        <begin position="269"/>
        <end position="296"/>
    </location>
</feature>
<comment type="catalytic activity">
    <reaction evidence="7">
        <text>DNA(n) + a 2'-deoxyribonucleoside 5'-triphosphate = DNA(n+1) + diphosphate</text>
        <dbReference type="Rhea" id="RHEA:22508"/>
        <dbReference type="Rhea" id="RHEA-COMP:17339"/>
        <dbReference type="Rhea" id="RHEA-COMP:17340"/>
        <dbReference type="ChEBI" id="CHEBI:33019"/>
        <dbReference type="ChEBI" id="CHEBI:61560"/>
        <dbReference type="ChEBI" id="CHEBI:173112"/>
        <dbReference type="EC" id="2.7.7.49"/>
    </reaction>
</comment>
<proteinExistence type="predicted"/>
<dbReference type="EC" id="2.7.7.49" evidence="1"/>
<evidence type="ECO:0000256" key="4">
    <source>
        <dbReference type="ARBA" id="ARBA00022723"/>
    </source>
</evidence>
<keyword evidence="11" id="KW-1185">Reference proteome</keyword>
<dbReference type="Pfam" id="PF13365">
    <property type="entry name" value="Trypsin_2"/>
    <property type="match status" value="1"/>
</dbReference>
<dbReference type="PROSITE" id="PS50878">
    <property type="entry name" value="RT_POL"/>
    <property type="match status" value="1"/>
</dbReference>
<evidence type="ECO:0000313" key="10">
    <source>
        <dbReference type="EMBL" id="MBU9714108.1"/>
    </source>
</evidence>
<comment type="caution">
    <text evidence="10">The sequence shown here is derived from an EMBL/GenBank/DDBJ whole genome shotgun (WGS) entry which is preliminary data.</text>
</comment>
<keyword evidence="8" id="KW-0175">Coiled coil</keyword>
<dbReference type="PANTHER" id="PTHR34047:SF7">
    <property type="entry name" value="RNA-DIRECTED DNA POLYMERASE"/>
    <property type="match status" value="1"/>
</dbReference>
<evidence type="ECO:0000256" key="6">
    <source>
        <dbReference type="ARBA" id="ARBA00022918"/>
    </source>
</evidence>
<keyword evidence="2" id="KW-0808">Transferase</keyword>
<feature type="domain" description="Reverse transcriptase" evidence="9">
    <location>
        <begin position="43"/>
        <end position="258"/>
    </location>
</feature>
<evidence type="ECO:0000256" key="8">
    <source>
        <dbReference type="SAM" id="Coils"/>
    </source>
</evidence>
<organism evidence="10 11">
    <name type="scientific">Evansella tamaricis</name>
    <dbReference type="NCBI Taxonomy" id="2069301"/>
    <lineage>
        <taxon>Bacteria</taxon>
        <taxon>Bacillati</taxon>
        <taxon>Bacillota</taxon>
        <taxon>Bacilli</taxon>
        <taxon>Bacillales</taxon>
        <taxon>Bacillaceae</taxon>
        <taxon>Evansella</taxon>
    </lineage>
</organism>
<evidence type="ECO:0000256" key="1">
    <source>
        <dbReference type="ARBA" id="ARBA00012493"/>
    </source>
</evidence>
<dbReference type="Pfam" id="PF00078">
    <property type="entry name" value="RVT_1"/>
    <property type="match status" value="1"/>
</dbReference>
<keyword evidence="4" id="KW-0479">Metal-binding</keyword>
<accession>A0ABS6JKN2</accession>
<keyword evidence="6" id="KW-0695">RNA-directed DNA polymerase</keyword>
<dbReference type="PANTHER" id="PTHR34047">
    <property type="entry name" value="NUCLEAR INTRON MATURASE 1, MITOCHONDRIAL-RELATED"/>
    <property type="match status" value="1"/>
</dbReference>
<dbReference type="CDD" id="cd03487">
    <property type="entry name" value="RT_Bac_retron_II"/>
    <property type="match status" value="1"/>
</dbReference>
<evidence type="ECO:0000256" key="2">
    <source>
        <dbReference type="ARBA" id="ARBA00022679"/>
    </source>
</evidence>
<keyword evidence="3" id="KW-0548">Nucleotidyltransferase</keyword>
<keyword evidence="5" id="KW-0460">Magnesium</keyword>
<dbReference type="EMBL" id="JAHQCS010000163">
    <property type="protein sequence ID" value="MBU9714108.1"/>
    <property type="molecule type" value="Genomic_DNA"/>
</dbReference>
<evidence type="ECO:0000259" key="9">
    <source>
        <dbReference type="PROSITE" id="PS50878"/>
    </source>
</evidence>
<evidence type="ECO:0000256" key="7">
    <source>
        <dbReference type="ARBA" id="ARBA00048173"/>
    </source>
</evidence>
<evidence type="ECO:0000256" key="3">
    <source>
        <dbReference type="ARBA" id="ARBA00022695"/>
    </source>
</evidence>
<dbReference type="InterPro" id="IPR000123">
    <property type="entry name" value="Reverse_transcriptase_msDNA"/>
</dbReference>
<gene>
    <name evidence="10" type="ORF">KS419_20440</name>
</gene>
<reference evidence="10 11" key="1">
    <citation type="submission" date="2021-06" db="EMBL/GenBank/DDBJ databases">
        <title>Bacillus sp. RD4P76, an endophyte from a halophyte.</title>
        <authorList>
            <person name="Sun J.-Q."/>
        </authorList>
    </citation>
    <scope>NUCLEOTIDE SEQUENCE [LARGE SCALE GENOMIC DNA]</scope>
    <source>
        <strain evidence="10 11">CGMCC 1.15917</strain>
    </source>
</reference>
<sequence length="590" mass="68111">MNVELTKPDTLLIYEFQNLHSFSDIANLLEIPIEVLWKNVVDKKKYHSLKIPKKQSDKFRIINKPSKNLNIIQKKFNYILSLVYKSSHSTSHGFEKHKSIRTNAICHLNRQLVLNLDLEEFFSSIIFPRVRAMFMTYFKFNNEVATTLANICCDNNNKLPQGAATSPIVSNIIAYKLDKQLSRLARTNGCIYSRYADDITLSTNNKKFRFEIFNGNDGVKEVGEKVKQIIQSNGFKINSSKTRICENSKAQYVTGVKVNSKLNVNRTYVRRIRSILHTIEKNLDNIEEAVKIFKEKYPYRATLFNNYDMFNIVRGMISHIGHIKGKQDAVFQKFVIRYNRIISEINTKEGTNYAFLYRPYTWTEFRQQNIYVIEEDEISYRLGSLNKKIISSQGSAFLLQGIGLVTNWHVVKCFIEGVINNELATFNSNYYIPVTKSRYSDKIWFAKIIMFDKGRDIAVLKIDGVDEKLYGFDYSLDIKENMECCLLGYPEYIRDQTLHEVEGKIQSQRISRYYPNDYVRYTTTMAIHGGNSGGPVVNKENNVIAIAVKGSNNTVAEVIPIGDLLESINQQQMIKIEQHNIVQTTEVSKS</sequence>
<protein>
    <recommendedName>
        <fullName evidence="1">RNA-directed DNA polymerase</fullName>
        <ecNumber evidence="1">2.7.7.49</ecNumber>
    </recommendedName>
</protein>
<name>A0ABS6JKN2_9BACI</name>
<evidence type="ECO:0000313" key="11">
    <source>
        <dbReference type="Proteomes" id="UP000784880"/>
    </source>
</evidence>
<dbReference type="Proteomes" id="UP000784880">
    <property type="component" value="Unassembled WGS sequence"/>
</dbReference>